<proteinExistence type="evidence at transcript level"/>
<name>R4WPZ2_RIPPE</name>
<feature type="compositionally biased region" description="Polar residues" evidence="1">
    <location>
        <begin position="1"/>
        <end position="11"/>
    </location>
</feature>
<feature type="transmembrane region" description="Helical" evidence="2">
    <location>
        <begin position="138"/>
        <end position="160"/>
    </location>
</feature>
<feature type="region of interest" description="Disordered" evidence="1">
    <location>
        <begin position="1"/>
        <end position="35"/>
    </location>
</feature>
<organism evidence="3">
    <name type="scientific">Riptortus pedestris</name>
    <name type="common">Bean bug</name>
    <dbReference type="NCBI Taxonomy" id="329032"/>
    <lineage>
        <taxon>Eukaryota</taxon>
        <taxon>Metazoa</taxon>
        <taxon>Ecdysozoa</taxon>
        <taxon>Arthropoda</taxon>
        <taxon>Hexapoda</taxon>
        <taxon>Insecta</taxon>
        <taxon>Pterygota</taxon>
        <taxon>Neoptera</taxon>
        <taxon>Paraneoptera</taxon>
        <taxon>Hemiptera</taxon>
        <taxon>Heteroptera</taxon>
        <taxon>Panheteroptera</taxon>
        <taxon>Pentatomomorpha</taxon>
        <taxon>Coreoidea</taxon>
        <taxon>Alydidae</taxon>
        <taxon>Riptortus</taxon>
    </lineage>
</organism>
<accession>R4WPZ2</accession>
<sequence length="171" mass="18448">MPPELTPTTLHHQPVSVHIPTNYNPNNNNGDEETSGWYIPRPALCRGDNTMCSCSGGGQSSVREWLSPPPSSNTSTQSGSSGSLLLTAANLAALRLEPVSTAKDADATSLASSTHFTMINYPGCVKEKRQSICARHHVSAIVLSMSAIFLLGLLAAVYYMDMRSYSVRYSR</sequence>
<evidence type="ECO:0000313" key="3">
    <source>
        <dbReference type="EMBL" id="BAN20966.1"/>
    </source>
</evidence>
<keyword evidence="2" id="KW-1133">Transmembrane helix</keyword>
<protein>
    <submittedName>
        <fullName evidence="3">Unkown protein</fullName>
    </submittedName>
</protein>
<reference evidence="3" key="1">
    <citation type="journal article" date="2013" name="PLoS ONE">
        <title>Gene expression in gut symbiotic organ of stinkbug affected by extracellular bacterial symbiont.</title>
        <authorList>
            <person name="Futahashi R."/>
            <person name="Tanaka K."/>
            <person name="Tanahashi M."/>
            <person name="Nikoh N."/>
            <person name="Kikuchi Y."/>
            <person name="Lee B.L."/>
            <person name="Fukatsu T."/>
        </authorList>
    </citation>
    <scope>NUCLEOTIDE SEQUENCE</scope>
    <source>
        <tissue evidence="3">Midgut</tissue>
    </source>
</reference>
<evidence type="ECO:0000256" key="2">
    <source>
        <dbReference type="SAM" id="Phobius"/>
    </source>
</evidence>
<dbReference type="EMBL" id="AK417751">
    <property type="protein sequence ID" value="BAN20966.1"/>
    <property type="molecule type" value="mRNA"/>
</dbReference>
<keyword evidence="2" id="KW-0812">Transmembrane</keyword>
<dbReference type="AlphaFoldDB" id="R4WPZ2"/>
<keyword evidence="2" id="KW-0472">Membrane</keyword>
<evidence type="ECO:0000256" key="1">
    <source>
        <dbReference type="SAM" id="MobiDB-lite"/>
    </source>
</evidence>